<evidence type="ECO:0000256" key="2">
    <source>
        <dbReference type="ARBA" id="ARBA00022552"/>
    </source>
</evidence>
<keyword evidence="5 7" id="KW-0949">S-adenosyl-L-methionine</keyword>
<dbReference type="InterPro" id="IPR029026">
    <property type="entry name" value="tRNA_m1G_MTases_N"/>
</dbReference>
<feature type="binding site" evidence="7">
    <location>
        <position position="75"/>
    </location>
    <ligand>
        <name>S-adenosyl-L-methionine</name>
        <dbReference type="ChEBI" id="CHEBI:59789"/>
    </ligand>
</feature>
<dbReference type="InterPro" id="IPR003742">
    <property type="entry name" value="RlmH-like"/>
</dbReference>
<accession>A0A3E2W0C8</accession>
<evidence type="ECO:0000256" key="4">
    <source>
        <dbReference type="ARBA" id="ARBA00022679"/>
    </source>
</evidence>
<reference evidence="8 9" key="1">
    <citation type="submission" date="2018-08" db="EMBL/GenBank/DDBJ databases">
        <title>A genome reference for cultivated species of the human gut microbiota.</title>
        <authorList>
            <person name="Zou Y."/>
            <person name="Xue W."/>
            <person name="Luo G."/>
        </authorList>
    </citation>
    <scope>NUCLEOTIDE SEQUENCE [LARGE SCALE GENOMIC DNA]</scope>
    <source>
        <strain evidence="8 9">OF01-2LB</strain>
    </source>
</reference>
<dbReference type="CDD" id="cd18081">
    <property type="entry name" value="RlmH-like"/>
    <property type="match status" value="1"/>
</dbReference>
<dbReference type="PANTHER" id="PTHR33603:SF1">
    <property type="entry name" value="RIBOSOMAL RNA LARGE SUBUNIT METHYLTRANSFERASE H"/>
    <property type="match status" value="1"/>
</dbReference>
<evidence type="ECO:0000313" key="8">
    <source>
        <dbReference type="EMBL" id="RGC16778.1"/>
    </source>
</evidence>
<keyword evidence="1 7" id="KW-0963">Cytoplasm</keyword>
<keyword evidence="4 7" id="KW-0808">Transferase</keyword>
<evidence type="ECO:0000256" key="5">
    <source>
        <dbReference type="ARBA" id="ARBA00022691"/>
    </source>
</evidence>
<keyword evidence="2 7" id="KW-0698">rRNA processing</keyword>
<proteinExistence type="inferred from homology"/>
<dbReference type="GO" id="GO:0005737">
    <property type="term" value="C:cytoplasm"/>
    <property type="evidence" value="ECO:0007669"/>
    <property type="project" value="UniProtKB-SubCell"/>
</dbReference>
<dbReference type="SUPFAM" id="SSF75217">
    <property type="entry name" value="alpha/beta knot"/>
    <property type="match status" value="1"/>
</dbReference>
<comment type="function">
    <text evidence="7">Specifically methylates the pseudouridine at position 1915 (m3Psi1915) in 23S rRNA.</text>
</comment>
<evidence type="ECO:0000256" key="3">
    <source>
        <dbReference type="ARBA" id="ARBA00022603"/>
    </source>
</evidence>
<dbReference type="OrthoDB" id="9806643at2"/>
<sequence>MIKIVAVGKIKEKALRAQIEEYEKRLRPFTKLEIIEVNDEVAPQSNSESQNKQVKEKEGERILAKIKEQEYVILLDLWGEMVDSEAFAQKLERLQTYQTSNLTFVIAGSLGPGENVYKRCNWKWKLSDLTFTHQMTRVLVLEQIYRAFMIQNNNPYHK</sequence>
<dbReference type="EC" id="2.1.1.177" evidence="7"/>
<evidence type="ECO:0000256" key="1">
    <source>
        <dbReference type="ARBA" id="ARBA00022490"/>
    </source>
</evidence>
<dbReference type="PIRSF" id="PIRSF004505">
    <property type="entry name" value="MT_bac"/>
    <property type="match status" value="1"/>
</dbReference>
<dbReference type="NCBIfam" id="NF000985">
    <property type="entry name" value="PRK00103.1-3"/>
    <property type="match status" value="1"/>
</dbReference>
<gene>
    <name evidence="7 8" type="primary">rlmH</name>
    <name evidence="8" type="ORF">DXA38_07020</name>
</gene>
<comment type="similarity">
    <text evidence="6 7">Belongs to the RNA methyltransferase RlmH family.</text>
</comment>
<dbReference type="InterPro" id="IPR029028">
    <property type="entry name" value="Alpha/beta_knot_MTases"/>
</dbReference>
<feature type="binding site" evidence="7">
    <location>
        <begin position="126"/>
        <end position="131"/>
    </location>
    <ligand>
        <name>S-adenosyl-L-methionine</name>
        <dbReference type="ChEBI" id="CHEBI:59789"/>
    </ligand>
</feature>
<evidence type="ECO:0000256" key="6">
    <source>
        <dbReference type="ARBA" id="ARBA00038303"/>
    </source>
</evidence>
<protein>
    <recommendedName>
        <fullName evidence="7">Ribosomal RNA large subunit methyltransferase H</fullName>
        <ecNumber evidence="7">2.1.1.177</ecNumber>
    </recommendedName>
    <alternativeName>
        <fullName evidence="7">23S rRNA (pseudouridine1915-N3)-methyltransferase</fullName>
    </alternativeName>
    <alternativeName>
        <fullName evidence="7">23S rRNA m3Psi1915 methyltransferase</fullName>
    </alternativeName>
    <alternativeName>
        <fullName evidence="7">rRNA (pseudouridine-N3-)-methyltransferase RlmH</fullName>
    </alternativeName>
</protein>
<dbReference type="Proteomes" id="UP000260025">
    <property type="component" value="Unassembled WGS sequence"/>
</dbReference>
<comment type="subunit">
    <text evidence="7">Homodimer.</text>
</comment>
<dbReference type="HAMAP" id="MF_00658">
    <property type="entry name" value="23SrRNA_methyltr_H"/>
    <property type="match status" value="1"/>
</dbReference>
<evidence type="ECO:0000313" key="9">
    <source>
        <dbReference type="Proteomes" id="UP000260025"/>
    </source>
</evidence>
<dbReference type="AlphaFoldDB" id="A0A3E2W0C8"/>
<dbReference type="RefSeq" id="WP_117442539.1">
    <property type="nucleotide sequence ID" value="NZ_JAJFEN010000016.1"/>
</dbReference>
<dbReference type="PANTHER" id="PTHR33603">
    <property type="entry name" value="METHYLTRANSFERASE"/>
    <property type="match status" value="1"/>
</dbReference>
<feature type="binding site" evidence="7">
    <location>
        <position position="107"/>
    </location>
    <ligand>
        <name>S-adenosyl-L-methionine</name>
        <dbReference type="ChEBI" id="CHEBI:59789"/>
    </ligand>
</feature>
<keyword evidence="3 7" id="KW-0489">Methyltransferase</keyword>
<comment type="catalytic activity">
    <reaction evidence="7">
        <text>pseudouridine(1915) in 23S rRNA + S-adenosyl-L-methionine = N(3)-methylpseudouridine(1915) in 23S rRNA + S-adenosyl-L-homocysteine + H(+)</text>
        <dbReference type="Rhea" id="RHEA:42752"/>
        <dbReference type="Rhea" id="RHEA-COMP:10221"/>
        <dbReference type="Rhea" id="RHEA-COMP:10222"/>
        <dbReference type="ChEBI" id="CHEBI:15378"/>
        <dbReference type="ChEBI" id="CHEBI:57856"/>
        <dbReference type="ChEBI" id="CHEBI:59789"/>
        <dbReference type="ChEBI" id="CHEBI:65314"/>
        <dbReference type="ChEBI" id="CHEBI:74486"/>
        <dbReference type="EC" id="2.1.1.177"/>
    </reaction>
</comment>
<name>A0A3E2W0C8_CLOIN</name>
<comment type="subcellular location">
    <subcellularLocation>
        <location evidence="7">Cytoplasm</location>
    </subcellularLocation>
</comment>
<dbReference type="EMBL" id="QVEV01000007">
    <property type="protein sequence ID" value="RGC16778.1"/>
    <property type="molecule type" value="Genomic_DNA"/>
</dbReference>
<dbReference type="Gene3D" id="3.40.1280.10">
    <property type="match status" value="1"/>
</dbReference>
<comment type="caution">
    <text evidence="8">The sequence shown here is derived from an EMBL/GenBank/DDBJ whole genome shotgun (WGS) entry which is preliminary data.</text>
</comment>
<organism evidence="8 9">
    <name type="scientific">Clostridium innocuum</name>
    <dbReference type="NCBI Taxonomy" id="1522"/>
    <lineage>
        <taxon>Bacteria</taxon>
        <taxon>Bacillati</taxon>
        <taxon>Bacillota</taxon>
        <taxon>Clostridia</taxon>
        <taxon>Eubacteriales</taxon>
        <taxon>Clostridiaceae</taxon>
        <taxon>Clostridium</taxon>
    </lineage>
</organism>
<dbReference type="GO" id="GO:0070038">
    <property type="term" value="F:rRNA (pseudouridine-N3-)-methyltransferase activity"/>
    <property type="evidence" value="ECO:0007669"/>
    <property type="project" value="UniProtKB-UniRule"/>
</dbReference>
<dbReference type="Pfam" id="PF02590">
    <property type="entry name" value="SPOUT_MTase"/>
    <property type="match status" value="1"/>
</dbReference>
<evidence type="ECO:0000256" key="7">
    <source>
        <dbReference type="HAMAP-Rule" id="MF_00658"/>
    </source>
</evidence>